<dbReference type="Pfam" id="PF13649">
    <property type="entry name" value="Methyltransf_25"/>
    <property type="match status" value="1"/>
</dbReference>
<dbReference type="SUPFAM" id="SSF53335">
    <property type="entry name" value="S-adenosyl-L-methionine-dependent methyltransferases"/>
    <property type="match status" value="1"/>
</dbReference>
<gene>
    <name evidence="2" type="ORF">GCM10010411_63000</name>
</gene>
<dbReference type="Gene3D" id="3.40.50.150">
    <property type="entry name" value="Vaccinia Virus protein VP39"/>
    <property type="match status" value="1"/>
</dbReference>
<dbReference type="CDD" id="cd02440">
    <property type="entry name" value="AdoMet_MTases"/>
    <property type="match status" value="1"/>
</dbReference>
<accession>A0ABN3Q743</accession>
<organism evidence="2 3">
    <name type="scientific">Actinomadura fulvescens</name>
    <dbReference type="NCBI Taxonomy" id="46160"/>
    <lineage>
        <taxon>Bacteria</taxon>
        <taxon>Bacillati</taxon>
        <taxon>Actinomycetota</taxon>
        <taxon>Actinomycetes</taxon>
        <taxon>Streptosporangiales</taxon>
        <taxon>Thermomonosporaceae</taxon>
        <taxon>Actinomadura</taxon>
    </lineage>
</organism>
<protein>
    <recommendedName>
        <fullName evidence="1">Methyltransferase domain-containing protein</fullName>
    </recommendedName>
</protein>
<dbReference type="EMBL" id="BAAATD010000009">
    <property type="protein sequence ID" value="GAA2618833.1"/>
    <property type="molecule type" value="Genomic_DNA"/>
</dbReference>
<reference evidence="2 3" key="1">
    <citation type="journal article" date="2019" name="Int. J. Syst. Evol. Microbiol.">
        <title>The Global Catalogue of Microorganisms (GCM) 10K type strain sequencing project: providing services to taxonomists for standard genome sequencing and annotation.</title>
        <authorList>
            <consortium name="The Broad Institute Genomics Platform"/>
            <consortium name="The Broad Institute Genome Sequencing Center for Infectious Disease"/>
            <person name="Wu L."/>
            <person name="Ma J."/>
        </authorList>
    </citation>
    <scope>NUCLEOTIDE SEQUENCE [LARGE SCALE GENOMIC DNA]</scope>
    <source>
        <strain evidence="2 3">JCM 6833</strain>
    </source>
</reference>
<comment type="caution">
    <text evidence="2">The sequence shown here is derived from an EMBL/GenBank/DDBJ whole genome shotgun (WGS) entry which is preliminary data.</text>
</comment>
<name>A0ABN3Q743_9ACTN</name>
<dbReference type="RefSeq" id="WP_344546114.1">
    <property type="nucleotide sequence ID" value="NZ_BAAATD010000009.1"/>
</dbReference>
<evidence type="ECO:0000313" key="3">
    <source>
        <dbReference type="Proteomes" id="UP001501509"/>
    </source>
</evidence>
<proteinExistence type="predicted"/>
<feature type="domain" description="Methyltransferase" evidence="1">
    <location>
        <begin position="24"/>
        <end position="110"/>
    </location>
</feature>
<dbReference type="Proteomes" id="UP001501509">
    <property type="component" value="Unassembled WGS sequence"/>
</dbReference>
<evidence type="ECO:0000313" key="2">
    <source>
        <dbReference type="EMBL" id="GAA2618833.1"/>
    </source>
</evidence>
<evidence type="ECO:0000259" key="1">
    <source>
        <dbReference type="Pfam" id="PF13649"/>
    </source>
</evidence>
<keyword evidence="3" id="KW-1185">Reference proteome</keyword>
<sequence length="170" mass="18726">MPTSDQQGKEHALAWYAHLRPATVVDIGPGCGTYAALMRPHHRAHWTGVDVWAPYVDAYRLDRLYDELVVADARHLDPTRFGVDLVIAGDVLEHMPAADACALIARIQQHARALLVSVPVLHLDQGAVGGNPFETHVDHWTAPGMRGVLGAGVVAEWIGDVLAYFLWRRE</sequence>
<dbReference type="InterPro" id="IPR029063">
    <property type="entry name" value="SAM-dependent_MTases_sf"/>
</dbReference>
<dbReference type="InterPro" id="IPR041698">
    <property type="entry name" value="Methyltransf_25"/>
</dbReference>